<feature type="compositionally biased region" description="Low complexity" evidence="1">
    <location>
        <begin position="101"/>
        <end position="112"/>
    </location>
</feature>
<name>A0AAJ0I372_9PEZI</name>
<accession>A0AAJ0I372</accession>
<reference evidence="2 3" key="1">
    <citation type="journal article" date="2023" name="Mol. Phylogenet. Evol.">
        <title>Genome-scale phylogeny and comparative genomics of the fungal order Sordariales.</title>
        <authorList>
            <person name="Hensen N."/>
            <person name="Bonometti L."/>
            <person name="Westerberg I."/>
            <person name="Brannstrom I.O."/>
            <person name="Guillou S."/>
            <person name="Cros-Aarteil S."/>
            <person name="Calhoun S."/>
            <person name="Haridas S."/>
            <person name="Kuo A."/>
            <person name="Mondo S."/>
            <person name="Pangilinan J."/>
            <person name="Riley R."/>
            <person name="LaButti K."/>
            <person name="Andreopoulos B."/>
            <person name="Lipzen A."/>
            <person name="Chen C."/>
            <person name="Yan M."/>
            <person name="Daum C."/>
            <person name="Ng V."/>
            <person name="Clum A."/>
            <person name="Steindorff A."/>
            <person name="Ohm R.A."/>
            <person name="Martin F."/>
            <person name="Silar P."/>
            <person name="Natvig D.O."/>
            <person name="Lalanne C."/>
            <person name="Gautier V."/>
            <person name="Ament-Velasquez S.L."/>
            <person name="Kruys A."/>
            <person name="Hutchinson M.I."/>
            <person name="Powell A.J."/>
            <person name="Barry K."/>
            <person name="Miller A.N."/>
            <person name="Grigoriev I.V."/>
            <person name="Debuchy R."/>
            <person name="Gladieux P."/>
            <person name="Hiltunen Thoren M."/>
            <person name="Johannesson H."/>
        </authorList>
    </citation>
    <scope>NUCLEOTIDE SEQUENCE [LARGE SCALE GENOMIC DNA]</scope>
    <source>
        <strain evidence="2 3">FGSC 10403</strain>
    </source>
</reference>
<feature type="compositionally biased region" description="Acidic residues" evidence="1">
    <location>
        <begin position="336"/>
        <end position="347"/>
    </location>
</feature>
<evidence type="ECO:0000313" key="2">
    <source>
        <dbReference type="EMBL" id="KAK3488904.1"/>
    </source>
</evidence>
<dbReference type="Gene3D" id="6.10.140.1020">
    <property type="match status" value="1"/>
</dbReference>
<keyword evidence="3" id="KW-1185">Reference proteome</keyword>
<dbReference type="RefSeq" id="XP_062690611.1">
    <property type="nucleotide sequence ID" value="XM_062835242.1"/>
</dbReference>
<evidence type="ECO:0000256" key="1">
    <source>
        <dbReference type="SAM" id="MobiDB-lite"/>
    </source>
</evidence>
<dbReference type="PANTHER" id="PTHR28527:SF1">
    <property type="entry name" value="SWI5-DEPENDENT RECOMBINATION DNA REPAIR PROTEIN 1"/>
    <property type="match status" value="1"/>
</dbReference>
<organism evidence="2 3">
    <name type="scientific">Neurospora hispaniola</name>
    <dbReference type="NCBI Taxonomy" id="588809"/>
    <lineage>
        <taxon>Eukaryota</taxon>
        <taxon>Fungi</taxon>
        <taxon>Dikarya</taxon>
        <taxon>Ascomycota</taxon>
        <taxon>Pezizomycotina</taxon>
        <taxon>Sordariomycetes</taxon>
        <taxon>Sordariomycetidae</taxon>
        <taxon>Sordariales</taxon>
        <taxon>Sordariaceae</taxon>
        <taxon>Neurospora</taxon>
    </lineage>
</organism>
<feature type="compositionally biased region" description="Basic and acidic residues" evidence="1">
    <location>
        <begin position="287"/>
        <end position="316"/>
    </location>
</feature>
<feature type="region of interest" description="Disordered" evidence="1">
    <location>
        <begin position="412"/>
        <end position="432"/>
    </location>
</feature>
<dbReference type="Proteomes" id="UP001285908">
    <property type="component" value="Unassembled WGS sequence"/>
</dbReference>
<evidence type="ECO:0000313" key="3">
    <source>
        <dbReference type="Proteomes" id="UP001285908"/>
    </source>
</evidence>
<dbReference type="GO" id="GO:0006310">
    <property type="term" value="P:DNA recombination"/>
    <property type="evidence" value="ECO:0007669"/>
    <property type="project" value="TreeGrafter"/>
</dbReference>
<protein>
    <submittedName>
        <fullName evidence="2">Uncharacterized protein</fullName>
    </submittedName>
</protein>
<sequence length="476" mass="52534">MSSRTTPGPAAKRRRVELANATLRRPFRSPMINRTPPGDKPTDYTATKQGKTTKLRAAVGSGDGVIDARAEGEEEDDEETSFSSVSTPAARKASKNSLHYSGASAAGPSTSARRNAKPPILSLSNKQEQGQEPRAISFGINQKRSRIGSGTSFVSSTTSTRPSVGLNHLARGAVVSEAGPDGSDDILAGLQKSHRETKVQLVAMQNQLDFIRQAKRIEMASRKAAVEESKELRRQATTVIDAELKGLVKKWKLASRQAAEELFELIKGRVADMGGAKAWRETRRRQREGFHSAWDDEGQKGKKRKGNDDIDERGIENSDVSDDEDDDDRRFSQGNNDDEDGSAEDNCEDSVRLLWQSLTSWDTIRTKTSGWIKGLELFTKGKRKRRKERTKGNPGAAVWAPTAWNDHLTDQTNGHLPHLRRPKSSRGISVPRHPMCHNSEIISLHPTIRRPRYMIFARHSISAAGNAHKGSDLGHV</sequence>
<dbReference type="AlphaFoldDB" id="A0AAJ0I372"/>
<comment type="caution">
    <text evidence="2">The sequence shown here is derived from an EMBL/GenBank/DDBJ whole genome shotgun (WGS) entry which is preliminary data.</text>
</comment>
<proteinExistence type="predicted"/>
<feature type="region of interest" description="Disordered" evidence="1">
    <location>
        <begin position="1"/>
        <end position="142"/>
    </location>
</feature>
<dbReference type="GeneID" id="87872864"/>
<dbReference type="PANTHER" id="PTHR28527">
    <property type="entry name" value="MATING-TYPE SWITCHING PROTEIN SWI2-RELATED"/>
    <property type="match status" value="1"/>
</dbReference>
<feature type="region of interest" description="Disordered" evidence="1">
    <location>
        <begin position="276"/>
        <end position="347"/>
    </location>
</feature>
<gene>
    <name evidence="2" type="ORF">B0T23DRAFT_321509</name>
</gene>
<dbReference type="EMBL" id="JAULSX010000006">
    <property type="protein sequence ID" value="KAK3488904.1"/>
    <property type="molecule type" value="Genomic_DNA"/>
</dbReference>